<dbReference type="InterPro" id="IPR050482">
    <property type="entry name" value="Sensor_HK_TwoCompSys"/>
</dbReference>
<comment type="caution">
    <text evidence="6">The sequence shown here is derived from an EMBL/GenBank/DDBJ whole genome shotgun (WGS) entry which is preliminary data.</text>
</comment>
<dbReference type="Gene3D" id="1.20.5.1930">
    <property type="match status" value="1"/>
</dbReference>
<gene>
    <name evidence="6" type="ORF">JIG36_29035</name>
</gene>
<dbReference type="InterPro" id="IPR036890">
    <property type="entry name" value="HATPase_C_sf"/>
</dbReference>
<dbReference type="RefSeq" id="WP_203379587.1">
    <property type="nucleotide sequence ID" value="NZ_JAENHP010000011.1"/>
</dbReference>
<accession>A0ABS2AK34</accession>
<dbReference type="PANTHER" id="PTHR24421">
    <property type="entry name" value="NITRATE/NITRITE SENSOR PROTEIN NARX-RELATED"/>
    <property type="match status" value="1"/>
</dbReference>
<dbReference type="PANTHER" id="PTHR24421:SF63">
    <property type="entry name" value="SENSOR HISTIDINE KINASE DESK"/>
    <property type="match status" value="1"/>
</dbReference>
<dbReference type="EMBL" id="JAENHP010000011">
    <property type="protein sequence ID" value="MBM2619596.1"/>
    <property type="molecule type" value="Genomic_DNA"/>
</dbReference>
<keyword evidence="7" id="KW-1185">Reference proteome</keyword>
<keyword evidence="4" id="KW-0812">Transmembrane</keyword>
<evidence type="ECO:0000313" key="7">
    <source>
        <dbReference type="Proteomes" id="UP000632138"/>
    </source>
</evidence>
<evidence type="ECO:0000256" key="1">
    <source>
        <dbReference type="ARBA" id="ARBA00022679"/>
    </source>
</evidence>
<keyword evidence="1" id="KW-0808">Transferase</keyword>
<dbReference type="Proteomes" id="UP000632138">
    <property type="component" value="Unassembled WGS sequence"/>
</dbReference>
<feature type="transmembrane region" description="Helical" evidence="4">
    <location>
        <begin position="156"/>
        <end position="177"/>
    </location>
</feature>
<feature type="domain" description="Signal transduction histidine kinase subgroup 3 dimerisation and phosphoacceptor" evidence="5">
    <location>
        <begin position="203"/>
        <end position="265"/>
    </location>
</feature>
<evidence type="ECO:0000256" key="2">
    <source>
        <dbReference type="ARBA" id="ARBA00022777"/>
    </source>
</evidence>
<proteinExistence type="predicted"/>
<feature type="transmembrane region" description="Helical" evidence="4">
    <location>
        <begin position="43"/>
        <end position="60"/>
    </location>
</feature>
<keyword evidence="3" id="KW-0902">Two-component regulatory system</keyword>
<organism evidence="6 7">
    <name type="scientific">Paractinoplanes ovalisporus</name>
    <dbReference type="NCBI Taxonomy" id="2810368"/>
    <lineage>
        <taxon>Bacteria</taxon>
        <taxon>Bacillati</taxon>
        <taxon>Actinomycetota</taxon>
        <taxon>Actinomycetes</taxon>
        <taxon>Micromonosporales</taxon>
        <taxon>Micromonosporaceae</taxon>
        <taxon>Paractinoplanes</taxon>
    </lineage>
</organism>
<protein>
    <recommendedName>
        <fullName evidence="5">Signal transduction histidine kinase subgroup 3 dimerisation and phosphoacceptor domain-containing protein</fullName>
    </recommendedName>
</protein>
<name>A0ABS2AK34_9ACTN</name>
<dbReference type="Gene3D" id="3.30.565.10">
    <property type="entry name" value="Histidine kinase-like ATPase, C-terminal domain"/>
    <property type="match status" value="1"/>
</dbReference>
<evidence type="ECO:0000256" key="4">
    <source>
        <dbReference type="SAM" id="Phobius"/>
    </source>
</evidence>
<evidence type="ECO:0000259" key="5">
    <source>
        <dbReference type="Pfam" id="PF07730"/>
    </source>
</evidence>
<dbReference type="InterPro" id="IPR011712">
    <property type="entry name" value="Sig_transdc_His_kin_sub3_dim/P"/>
</dbReference>
<feature type="transmembrane region" description="Helical" evidence="4">
    <location>
        <begin position="72"/>
        <end position="95"/>
    </location>
</feature>
<evidence type="ECO:0000256" key="3">
    <source>
        <dbReference type="ARBA" id="ARBA00023012"/>
    </source>
</evidence>
<evidence type="ECO:0000313" key="6">
    <source>
        <dbReference type="EMBL" id="MBM2619596.1"/>
    </source>
</evidence>
<keyword evidence="4" id="KW-0472">Membrane</keyword>
<dbReference type="Pfam" id="PF07730">
    <property type="entry name" value="HisKA_3"/>
    <property type="match status" value="1"/>
</dbReference>
<sequence length="385" mass="41731">MKARPLHLTELTQGRLRRLNLYTALPPLILAAVVVVAVDVGAWWHVLVLAPGVIAAIVAFERWTANDIGRVFWPCLAVAAPVWPLGVLLVGSPNAYWGVASVASLGLPRLPGRRYLAGAGLVVFVAAIGALRLAVGPDDDRIRVGAARFLVGDNEILLSYVLVPTALTVFITVLSFVGERFYDIVQELEMSREREAELAVIRERVRFAGDLHDIQGHTLHVVKLKTALAQKLVHSDPDRAADELREIHGLVSDTIRQTKELAYGQRRLNLSAELENAKNLFEAAGIRVRITREAEAEARVSELLGQVLRETTTNILRHAQATQVRITLSAAGITIVNDGAPAGEVVLRGLSALRQRLSEDGGVLTASVMAGEFTTAASYPTADVR</sequence>
<keyword evidence="2" id="KW-0418">Kinase</keyword>
<reference evidence="6 7" key="1">
    <citation type="submission" date="2021-01" db="EMBL/GenBank/DDBJ databases">
        <title>Actinoplanes sp. nov. LDG1-06 isolated from lichen.</title>
        <authorList>
            <person name="Saeng-In P."/>
            <person name="Phongsopitanun W."/>
            <person name="Kanchanasin P."/>
            <person name="Yuki M."/>
            <person name="Kudo T."/>
            <person name="Ohkuma M."/>
            <person name="Tanasupawat S."/>
        </authorList>
    </citation>
    <scope>NUCLEOTIDE SEQUENCE [LARGE SCALE GENOMIC DNA]</scope>
    <source>
        <strain evidence="6 7">LDG1-06</strain>
    </source>
</reference>
<keyword evidence="4" id="KW-1133">Transmembrane helix</keyword>
<feature type="transmembrane region" description="Helical" evidence="4">
    <location>
        <begin position="21"/>
        <end position="37"/>
    </location>
</feature>
<feature type="transmembrane region" description="Helical" evidence="4">
    <location>
        <begin position="115"/>
        <end position="135"/>
    </location>
</feature>